<evidence type="ECO:0000313" key="2">
    <source>
        <dbReference type="Proteomes" id="UP000000684"/>
    </source>
</evidence>
<dbReference type="Gene3D" id="1.25.40.10">
    <property type="entry name" value="Tetratricopeptide repeat domain"/>
    <property type="match status" value="1"/>
</dbReference>
<proteinExistence type="predicted"/>
<dbReference type="SUPFAM" id="SSF81901">
    <property type="entry name" value="HCP-like"/>
    <property type="match status" value="1"/>
</dbReference>
<organism evidence="1 2">
    <name type="scientific">Shewanella frigidimarina (strain NCIMB 400)</name>
    <dbReference type="NCBI Taxonomy" id="318167"/>
    <lineage>
        <taxon>Bacteria</taxon>
        <taxon>Pseudomonadati</taxon>
        <taxon>Pseudomonadota</taxon>
        <taxon>Gammaproteobacteria</taxon>
        <taxon>Alteromonadales</taxon>
        <taxon>Shewanellaceae</taxon>
        <taxon>Shewanella</taxon>
    </lineage>
</organism>
<dbReference type="KEGG" id="sfr:Sfri_1093"/>
<dbReference type="STRING" id="318167.Sfri_1093"/>
<dbReference type="AlphaFoldDB" id="Q085W9"/>
<dbReference type="OrthoDB" id="8561742at2"/>
<accession>Q085W9</accession>
<dbReference type="Pfam" id="PF08238">
    <property type="entry name" value="Sel1"/>
    <property type="match status" value="4"/>
</dbReference>
<dbReference type="eggNOG" id="COG0790">
    <property type="taxonomic scope" value="Bacteria"/>
</dbReference>
<dbReference type="Proteomes" id="UP000000684">
    <property type="component" value="Chromosome"/>
</dbReference>
<dbReference type="SMART" id="SM00671">
    <property type="entry name" value="SEL1"/>
    <property type="match status" value="3"/>
</dbReference>
<dbReference type="InterPro" id="IPR050767">
    <property type="entry name" value="Sel1_AlgK"/>
</dbReference>
<dbReference type="HOGENOM" id="CLU_1353852_0_0_6"/>
<name>Q085W9_SHEFN</name>
<dbReference type="EMBL" id="CP000447">
    <property type="protein sequence ID" value="ABI70946.1"/>
    <property type="molecule type" value="Genomic_DNA"/>
</dbReference>
<keyword evidence="2" id="KW-1185">Reference proteome</keyword>
<sequence length="202" mass="22859">MHPEYDELSLWDDAIRLVSENKYDQAIYLYKNMAKNGIDEALVEIGRLYEMPSTATIEQDFSKAATFYKKAIDLSDDMYAYTALGRLYFFGVGVDQDYIKSKQLYLKAANMDGLVATLMLARIYRYGHGVQPNLTKAKELYQKSIRLGSYVALKESGGLDISCGEVVKGIAKVIKGTWNIFLRVRKDISNYGVIVSECVKNQ</sequence>
<dbReference type="PANTHER" id="PTHR11102">
    <property type="entry name" value="SEL-1-LIKE PROTEIN"/>
    <property type="match status" value="1"/>
</dbReference>
<dbReference type="RefSeq" id="WP_011636567.1">
    <property type="nucleotide sequence ID" value="NC_008345.1"/>
</dbReference>
<evidence type="ECO:0000313" key="1">
    <source>
        <dbReference type="EMBL" id="ABI70946.1"/>
    </source>
</evidence>
<dbReference type="GO" id="GO:0036503">
    <property type="term" value="P:ERAD pathway"/>
    <property type="evidence" value="ECO:0007669"/>
    <property type="project" value="TreeGrafter"/>
</dbReference>
<dbReference type="InterPro" id="IPR006597">
    <property type="entry name" value="Sel1-like"/>
</dbReference>
<dbReference type="InterPro" id="IPR011990">
    <property type="entry name" value="TPR-like_helical_dom_sf"/>
</dbReference>
<dbReference type="GeneID" id="41839434"/>
<protein>
    <submittedName>
        <fullName evidence="1">Sel1 domain protein repeat-containing protein</fullName>
    </submittedName>
</protein>
<reference evidence="1 2" key="1">
    <citation type="submission" date="2006-08" db="EMBL/GenBank/DDBJ databases">
        <title>Complete sequence of Shewanella frigidimarina NCIMB 400.</title>
        <authorList>
            <consortium name="US DOE Joint Genome Institute"/>
            <person name="Copeland A."/>
            <person name="Lucas S."/>
            <person name="Lapidus A."/>
            <person name="Barry K."/>
            <person name="Detter J.C."/>
            <person name="Glavina del Rio T."/>
            <person name="Hammon N."/>
            <person name="Israni S."/>
            <person name="Dalin E."/>
            <person name="Tice H."/>
            <person name="Pitluck S."/>
            <person name="Fredrickson J.K."/>
            <person name="Kolker E."/>
            <person name="McCuel L.A."/>
            <person name="DiChristina T."/>
            <person name="Nealson K.H."/>
            <person name="Newman D."/>
            <person name="Tiedje J.M."/>
            <person name="Zhou J."/>
            <person name="Romine M.F."/>
            <person name="Culley D.E."/>
            <person name="Serres M."/>
            <person name="Chertkov O."/>
            <person name="Brettin T."/>
            <person name="Bruce D."/>
            <person name="Han C."/>
            <person name="Tapia R."/>
            <person name="Gilna P."/>
            <person name="Schmutz J."/>
            <person name="Larimer F."/>
            <person name="Land M."/>
            <person name="Hauser L."/>
            <person name="Kyrpides N."/>
            <person name="Mikhailova N."/>
            <person name="Richardson P."/>
        </authorList>
    </citation>
    <scope>NUCLEOTIDE SEQUENCE [LARGE SCALE GENOMIC DNA]</scope>
    <source>
        <strain evidence="1 2">NCIMB 400</strain>
    </source>
</reference>
<gene>
    <name evidence="1" type="ordered locus">Sfri_1093</name>
</gene>
<dbReference type="PANTHER" id="PTHR11102:SF147">
    <property type="entry name" value="SEL1L ADAPTOR SUBUNIT OF ERAD E3 UBIQUITIN LIGASE"/>
    <property type="match status" value="1"/>
</dbReference>